<reference evidence="1 2" key="1">
    <citation type="submission" date="2015-01" db="EMBL/GenBank/DDBJ databases">
        <title>Evolution of Trichinella species and genotypes.</title>
        <authorList>
            <person name="Korhonen P.K."/>
            <person name="Edoardo P."/>
            <person name="Giuseppe L.R."/>
            <person name="Gasser R.B."/>
        </authorList>
    </citation>
    <scope>NUCLEOTIDE SEQUENCE [LARGE SCALE GENOMIC DNA]</scope>
    <source>
        <strain evidence="1">ISS2496</strain>
    </source>
</reference>
<dbReference type="EMBL" id="JYDQ01005597">
    <property type="protein sequence ID" value="KRX75829.1"/>
    <property type="molecule type" value="Genomic_DNA"/>
</dbReference>
<sequence length="30" mass="3626">MYGHRAKRFPRLPEHRHDLAYTGICDGYQH</sequence>
<gene>
    <name evidence="1" type="ORF">T12_15467</name>
</gene>
<accession>A0A0V0WJI0</accession>
<evidence type="ECO:0000313" key="2">
    <source>
        <dbReference type="Proteomes" id="UP000054783"/>
    </source>
</evidence>
<organism evidence="1 2">
    <name type="scientific">Trichinella patagoniensis</name>
    <dbReference type="NCBI Taxonomy" id="990121"/>
    <lineage>
        <taxon>Eukaryota</taxon>
        <taxon>Metazoa</taxon>
        <taxon>Ecdysozoa</taxon>
        <taxon>Nematoda</taxon>
        <taxon>Enoplea</taxon>
        <taxon>Dorylaimia</taxon>
        <taxon>Trichinellida</taxon>
        <taxon>Trichinellidae</taxon>
        <taxon>Trichinella</taxon>
    </lineage>
</organism>
<protein>
    <submittedName>
        <fullName evidence="1">Uncharacterized protein</fullName>
    </submittedName>
</protein>
<comment type="caution">
    <text evidence="1">The sequence shown here is derived from an EMBL/GenBank/DDBJ whole genome shotgun (WGS) entry which is preliminary data.</text>
</comment>
<keyword evidence="2" id="KW-1185">Reference proteome</keyword>
<evidence type="ECO:0000313" key="1">
    <source>
        <dbReference type="EMBL" id="KRX75829.1"/>
    </source>
</evidence>
<dbReference type="AlphaFoldDB" id="A0A0V0WJI0"/>
<proteinExistence type="predicted"/>
<dbReference type="Proteomes" id="UP000054783">
    <property type="component" value="Unassembled WGS sequence"/>
</dbReference>
<name>A0A0V0WJI0_9BILA</name>